<name>A0A0K2U6S9_LEPSM</name>
<evidence type="ECO:0000313" key="1">
    <source>
        <dbReference type="EMBL" id="CDW33964.1"/>
    </source>
</evidence>
<proteinExistence type="predicted"/>
<protein>
    <submittedName>
        <fullName evidence="1">Uncharacterized protein</fullName>
    </submittedName>
</protein>
<organism evidence="1">
    <name type="scientific">Lepeophtheirus salmonis</name>
    <name type="common">Salmon louse</name>
    <name type="synonym">Caligus salmonis</name>
    <dbReference type="NCBI Taxonomy" id="72036"/>
    <lineage>
        <taxon>Eukaryota</taxon>
        <taxon>Metazoa</taxon>
        <taxon>Ecdysozoa</taxon>
        <taxon>Arthropoda</taxon>
        <taxon>Crustacea</taxon>
        <taxon>Multicrustacea</taxon>
        <taxon>Hexanauplia</taxon>
        <taxon>Copepoda</taxon>
        <taxon>Siphonostomatoida</taxon>
        <taxon>Caligidae</taxon>
        <taxon>Lepeophtheirus</taxon>
    </lineage>
</organism>
<reference evidence="1" key="1">
    <citation type="submission" date="2014-05" db="EMBL/GenBank/DDBJ databases">
        <authorList>
            <person name="Chronopoulou M."/>
        </authorList>
    </citation>
    <scope>NUCLEOTIDE SEQUENCE</scope>
    <source>
        <tissue evidence="1">Whole organism</tissue>
    </source>
</reference>
<dbReference type="AlphaFoldDB" id="A0A0K2U6S9"/>
<accession>A0A0K2U6S9</accession>
<dbReference type="EMBL" id="HACA01016603">
    <property type="protein sequence ID" value="CDW33964.1"/>
    <property type="molecule type" value="Transcribed_RNA"/>
</dbReference>
<sequence>MEILCFRSYVYLRWKMGKSVTEIYSKLFNTEPNHFPTQLSVLNWTRVIEDSIFSLVQDVPGRLGASIKSPVFVTLSTLTLG</sequence>